<dbReference type="GO" id="GO:0005615">
    <property type="term" value="C:extracellular space"/>
    <property type="evidence" value="ECO:0007669"/>
    <property type="project" value="TreeGrafter"/>
</dbReference>
<evidence type="ECO:0000256" key="2">
    <source>
        <dbReference type="ARBA" id="ARBA00022670"/>
    </source>
</evidence>
<keyword evidence="3 5" id="KW-0378">Hydrolase</keyword>
<dbReference type="InterPro" id="IPR036852">
    <property type="entry name" value="Peptidase_S8/S53_dom_sf"/>
</dbReference>
<keyword evidence="12" id="KW-1185">Reference proteome</keyword>
<dbReference type="InterPro" id="IPR010259">
    <property type="entry name" value="S8pro/Inhibitor_I9"/>
</dbReference>
<name>A0A437PSB9_9ACTN</name>
<keyword evidence="2 5" id="KW-0645">Protease</keyword>
<feature type="domain" description="Inhibitor I9" evidence="10">
    <location>
        <begin position="80"/>
        <end position="130"/>
    </location>
</feature>
<reference evidence="11 12" key="1">
    <citation type="submission" date="2019-01" db="EMBL/GenBank/DDBJ databases">
        <title>Genome sequences of Streptomyces and Rhizobium isolates collected from root and soil.</title>
        <authorList>
            <person name="Chhettri S."/>
            <person name="Sevigny J.L."/>
            <person name="Sen A."/>
            <person name="Ennis N."/>
            <person name="Tisa L."/>
        </authorList>
    </citation>
    <scope>NUCLEOTIDE SEQUENCE [LARGE SCALE GENOMIC DNA]</scope>
    <source>
        <strain evidence="11 12">San01</strain>
    </source>
</reference>
<evidence type="ECO:0000313" key="12">
    <source>
        <dbReference type="Proteomes" id="UP000283128"/>
    </source>
</evidence>
<comment type="caution">
    <text evidence="11">The sequence shown here is derived from an EMBL/GenBank/DDBJ whole genome shotgun (WGS) entry which is preliminary data.</text>
</comment>
<dbReference type="GO" id="GO:0004252">
    <property type="term" value="F:serine-type endopeptidase activity"/>
    <property type="evidence" value="ECO:0007669"/>
    <property type="project" value="UniProtKB-UniRule"/>
</dbReference>
<evidence type="ECO:0000256" key="6">
    <source>
        <dbReference type="RuleBase" id="RU003355"/>
    </source>
</evidence>
<dbReference type="EMBL" id="RZYA01000005">
    <property type="protein sequence ID" value="RVU25163.1"/>
    <property type="molecule type" value="Genomic_DNA"/>
</dbReference>
<evidence type="ECO:0000256" key="8">
    <source>
        <dbReference type="SAM" id="SignalP"/>
    </source>
</evidence>
<dbReference type="FunFam" id="3.40.50.200:FF:000014">
    <property type="entry name" value="Proteinase K"/>
    <property type="match status" value="1"/>
</dbReference>
<proteinExistence type="inferred from homology"/>
<dbReference type="PANTHER" id="PTHR43806:SF11">
    <property type="entry name" value="CEREVISIN-RELATED"/>
    <property type="match status" value="1"/>
</dbReference>
<dbReference type="GO" id="GO:0006508">
    <property type="term" value="P:proteolysis"/>
    <property type="evidence" value="ECO:0007669"/>
    <property type="project" value="UniProtKB-KW"/>
</dbReference>
<dbReference type="Pfam" id="PF00082">
    <property type="entry name" value="Peptidase_S8"/>
    <property type="match status" value="1"/>
</dbReference>
<dbReference type="InterPro" id="IPR023827">
    <property type="entry name" value="Peptidase_S8_Asp-AS"/>
</dbReference>
<feature type="active site" description="Charge relay system" evidence="5">
    <location>
        <position position="171"/>
    </location>
</feature>
<evidence type="ECO:0000259" key="10">
    <source>
        <dbReference type="Pfam" id="PF05922"/>
    </source>
</evidence>
<dbReference type="InterPro" id="IPR015500">
    <property type="entry name" value="Peptidase_S8_subtilisin-rel"/>
</dbReference>
<dbReference type="PROSITE" id="PS00138">
    <property type="entry name" value="SUBTILASE_SER"/>
    <property type="match status" value="1"/>
</dbReference>
<accession>A0A437PSB9</accession>
<feature type="domain" description="Peptidase S8/S53" evidence="9">
    <location>
        <begin position="162"/>
        <end position="390"/>
    </location>
</feature>
<feature type="region of interest" description="Disordered" evidence="7">
    <location>
        <begin position="391"/>
        <end position="410"/>
    </location>
</feature>
<dbReference type="Proteomes" id="UP000283128">
    <property type="component" value="Unassembled WGS sequence"/>
</dbReference>
<evidence type="ECO:0000313" key="11">
    <source>
        <dbReference type="EMBL" id="RVU25163.1"/>
    </source>
</evidence>
<dbReference type="OrthoDB" id="9798386at2"/>
<dbReference type="InterPro" id="IPR037045">
    <property type="entry name" value="S8pro/Inhibitor_I9_sf"/>
</dbReference>
<keyword evidence="4 5" id="KW-0720">Serine protease</keyword>
<organism evidence="11 12">
    <name type="scientific">Streptomyces antnestii</name>
    <dbReference type="NCBI Taxonomy" id="2494256"/>
    <lineage>
        <taxon>Bacteria</taxon>
        <taxon>Bacillati</taxon>
        <taxon>Actinomycetota</taxon>
        <taxon>Actinomycetes</taxon>
        <taxon>Kitasatosporales</taxon>
        <taxon>Streptomycetaceae</taxon>
        <taxon>Streptomyces</taxon>
    </lineage>
</organism>
<feature type="compositionally biased region" description="Low complexity" evidence="7">
    <location>
        <begin position="391"/>
        <end position="402"/>
    </location>
</feature>
<evidence type="ECO:0000256" key="1">
    <source>
        <dbReference type="ARBA" id="ARBA00011073"/>
    </source>
</evidence>
<dbReference type="CDD" id="cd04077">
    <property type="entry name" value="Peptidases_S8_PCSK9_ProteinaseK_like"/>
    <property type="match status" value="1"/>
</dbReference>
<evidence type="ECO:0000259" key="9">
    <source>
        <dbReference type="Pfam" id="PF00082"/>
    </source>
</evidence>
<gene>
    <name evidence="11" type="ORF">EOT10_12875</name>
</gene>
<dbReference type="InterPro" id="IPR034193">
    <property type="entry name" value="PCSK9_ProteinaseK-like"/>
</dbReference>
<keyword evidence="8" id="KW-0732">Signal</keyword>
<dbReference type="SUPFAM" id="SSF52743">
    <property type="entry name" value="Subtilisin-like"/>
    <property type="match status" value="1"/>
</dbReference>
<dbReference type="PROSITE" id="PS00136">
    <property type="entry name" value="SUBTILASE_ASP"/>
    <property type="match status" value="1"/>
</dbReference>
<sequence length="410" mass="40521">MALDTARSPQRHGRNRLRVAAAVSVAAAATLAGTLAALPAQAAPAEGKVVAAGSPDAVKGSYLVTLKKTAGFKSASADGKGLISEYGGTVKRTFRSALNGYAAALSATEARRLAADPAVASVEQNQRVHVDATQSSAPWGLDRIDQAALPLSGTYTYPDSAGSGVTAYVIDTGVRITHAQISGRASYGYDAVDGDTTAQDGNGHGTHVATTIAGSTYGVAKKAKIVAVRVLDNNGSGTTAGVIAGIDWVTAHHSGPSVANLSLGGGASTTLDNAVKKSIASGVTYAVAAGNSGVDASTSSPARVAEAITVGATDSSDTKASWSNYGSVLDVFAPGVSITAGWNTSDTATNTISGTSMATPHVAGAAAVYLAGHTSATPAQVASALTGGATSGVVKSPGSGSPNKLLKIVQ</sequence>
<evidence type="ECO:0000256" key="7">
    <source>
        <dbReference type="SAM" id="MobiDB-lite"/>
    </source>
</evidence>
<dbReference type="PANTHER" id="PTHR43806">
    <property type="entry name" value="PEPTIDASE S8"/>
    <property type="match status" value="1"/>
</dbReference>
<dbReference type="InterPro" id="IPR050131">
    <property type="entry name" value="Peptidase_S8_subtilisin-like"/>
</dbReference>
<dbReference type="Gene3D" id="3.40.50.200">
    <property type="entry name" value="Peptidase S8/S53 domain"/>
    <property type="match status" value="1"/>
</dbReference>
<dbReference type="RefSeq" id="WP_127828298.1">
    <property type="nucleotide sequence ID" value="NZ_RZYA01000005.1"/>
</dbReference>
<dbReference type="InterPro" id="IPR023828">
    <property type="entry name" value="Peptidase_S8_Ser-AS"/>
</dbReference>
<dbReference type="SUPFAM" id="SSF54897">
    <property type="entry name" value="Protease propeptides/inhibitors"/>
    <property type="match status" value="1"/>
</dbReference>
<dbReference type="InterPro" id="IPR000209">
    <property type="entry name" value="Peptidase_S8/S53_dom"/>
</dbReference>
<feature type="signal peptide" evidence="8">
    <location>
        <begin position="1"/>
        <end position="42"/>
    </location>
</feature>
<protein>
    <submittedName>
        <fullName evidence="11">S8 family peptidase</fullName>
    </submittedName>
</protein>
<evidence type="ECO:0000256" key="3">
    <source>
        <dbReference type="ARBA" id="ARBA00022801"/>
    </source>
</evidence>
<dbReference type="PROSITE" id="PS51892">
    <property type="entry name" value="SUBTILASE"/>
    <property type="match status" value="1"/>
</dbReference>
<evidence type="ECO:0000256" key="5">
    <source>
        <dbReference type="PROSITE-ProRule" id="PRU01240"/>
    </source>
</evidence>
<dbReference type="AlphaFoldDB" id="A0A437PSB9"/>
<dbReference type="Gene3D" id="3.30.70.80">
    <property type="entry name" value="Peptidase S8 propeptide/proteinase inhibitor I9"/>
    <property type="match status" value="1"/>
</dbReference>
<dbReference type="Pfam" id="PF05922">
    <property type="entry name" value="Inhibitor_I9"/>
    <property type="match status" value="1"/>
</dbReference>
<evidence type="ECO:0000256" key="4">
    <source>
        <dbReference type="ARBA" id="ARBA00022825"/>
    </source>
</evidence>
<comment type="similarity">
    <text evidence="1 5 6">Belongs to the peptidase S8 family.</text>
</comment>
<dbReference type="PRINTS" id="PR00723">
    <property type="entry name" value="SUBTILISIN"/>
</dbReference>
<feature type="active site" description="Charge relay system" evidence="5">
    <location>
        <position position="204"/>
    </location>
</feature>
<feature type="active site" description="Charge relay system" evidence="5">
    <location>
        <position position="356"/>
    </location>
</feature>
<feature type="chain" id="PRO_5019370105" evidence="8">
    <location>
        <begin position="43"/>
        <end position="410"/>
    </location>
</feature>